<keyword evidence="9" id="KW-1185">Reference proteome</keyword>
<dbReference type="RefSeq" id="WP_209210925.1">
    <property type="nucleotide sequence ID" value="NZ_JAFFZM010000006.1"/>
</dbReference>
<dbReference type="InterPro" id="IPR020846">
    <property type="entry name" value="MFS_dom"/>
</dbReference>
<evidence type="ECO:0000313" key="8">
    <source>
        <dbReference type="EMBL" id="MBO8199207.1"/>
    </source>
</evidence>
<feature type="domain" description="Major facilitator superfamily (MFS) profile" evidence="7">
    <location>
        <begin position="21"/>
        <end position="397"/>
    </location>
</feature>
<feature type="transmembrane region" description="Helical" evidence="6">
    <location>
        <begin position="146"/>
        <end position="165"/>
    </location>
</feature>
<dbReference type="PROSITE" id="PS50850">
    <property type="entry name" value="MFS"/>
    <property type="match status" value="1"/>
</dbReference>
<evidence type="ECO:0000256" key="5">
    <source>
        <dbReference type="ARBA" id="ARBA00023136"/>
    </source>
</evidence>
<dbReference type="Pfam" id="PF07690">
    <property type="entry name" value="MFS_1"/>
    <property type="match status" value="1"/>
</dbReference>
<evidence type="ECO:0000256" key="4">
    <source>
        <dbReference type="ARBA" id="ARBA00022989"/>
    </source>
</evidence>
<feature type="transmembrane region" description="Helical" evidence="6">
    <location>
        <begin position="113"/>
        <end position="134"/>
    </location>
</feature>
<dbReference type="InterPro" id="IPR050189">
    <property type="entry name" value="MFS_Efflux_Transporters"/>
</dbReference>
<dbReference type="PANTHER" id="PTHR43124:SF3">
    <property type="entry name" value="CHLORAMPHENICOL EFFLUX PUMP RV0191"/>
    <property type="match status" value="1"/>
</dbReference>
<dbReference type="GeneID" id="96259522"/>
<organism evidence="8 9">
    <name type="scientific">Streptomyces smyrnaeus</name>
    <dbReference type="NCBI Taxonomy" id="1387713"/>
    <lineage>
        <taxon>Bacteria</taxon>
        <taxon>Bacillati</taxon>
        <taxon>Actinomycetota</taxon>
        <taxon>Actinomycetes</taxon>
        <taxon>Kitasatosporales</taxon>
        <taxon>Streptomycetaceae</taxon>
        <taxon>Streptomyces</taxon>
    </lineage>
</organism>
<keyword evidence="4 6" id="KW-1133">Transmembrane helix</keyword>
<sequence>MAETLTSTPSTGPHRTPLRVWLSVASLTSATFAVTAAEMLPVGLLTPLSDSLHVSEGSAGLTVTLTGVVAALAAPLVPLAAGRLDRRTSLTGLALLLAAANALSAVAPSLTVLLIARVLVGIALGGVWALAAGLPVRLVPQHSRSTALAAVFGGIGIASVLAVPAGTMLGEVVGWRAAFGAAAALAVAVALALALLLPALPAERPVRPGTLLRLLRNARLRTGFVFLALLVTGHFAAYTYVRPVLEQISGVAPALIGALLLGYGAAGIVGNFAAGARAAHRPRATLLTLGAGIAVTTVLLAAAGSATGFAVAVLLLWGLAYGGLSVSAQAWVLAAAPLQREPAGALFASVFNAAIALGAFTGGRVVDAAPLRTVLLVGAGLAACALAVLAFARGPAADRADG</sequence>
<reference evidence="8 9" key="1">
    <citation type="submission" date="2021-02" db="EMBL/GenBank/DDBJ databases">
        <title>Streptomyces spirodelae sp. nov., isolated from duckweed.</title>
        <authorList>
            <person name="Saimee Y."/>
            <person name="Duangmal K."/>
        </authorList>
    </citation>
    <scope>NUCLEOTIDE SEQUENCE [LARGE SCALE GENOMIC DNA]</scope>
    <source>
        <strain evidence="8 9">DSM 42105</strain>
    </source>
</reference>
<dbReference type="EMBL" id="JAFFZM010000006">
    <property type="protein sequence ID" value="MBO8199207.1"/>
    <property type="molecule type" value="Genomic_DNA"/>
</dbReference>
<feature type="transmembrane region" description="Helical" evidence="6">
    <location>
        <begin position="20"/>
        <end position="40"/>
    </location>
</feature>
<comment type="caution">
    <text evidence="8">The sequence shown here is derived from an EMBL/GenBank/DDBJ whole genome shotgun (WGS) entry which is preliminary data.</text>
</comment>
<dbReference type="InterPro" id="IPR036259">
    <property type="entry name" value="MFS_trans_sf"/>
</dbReference>
<proteinExistence type="predicted"/>
<dbReference type="PANTHER" id="PTHR43124">
    <property type="entry name" value="PURINE EFFLUX PUMP PBUE"/>
    <property type="match status" value="1"/>
</dbReference>
<dbReference type="Proteomes" id="UP000721954">
    <property type="component" value="Unassembled WGS sequence"/>
</dbReference>
<feature type="transmembrane region" description="Helical" evidence="6">
    <location>
        <begin position="345"/>
        <end position="365"/>
    </location>
</feature>
<evidence type="ECO:0000313" key="9">
    <source>
        <dbReference type="Proteomes" id="UP000721954"/>
    </source>
</evidence>
<feature type="transmembrane region" description="Helical" evidence="6">
    <location>
        <begin position="371"/>
        <end position="392"/>
    </location>
</feature>
<keyword evidence="2" id="KW-1003">Cell membrane</keyword>
<evidence type="ECO:0000256" key="6">
    <source>
        <dbReference type="SAM" id="Phobius"/>
    </source>
</evidence>
<dbReference type="CDD" id="cd17324">
    <property type="entry name" value="MFS_NepI_like"/>
    <property type="match status" value="1"/>
</dbReference>
<feature type="transmembrane region" description="Helical" evidence="6">
    <location>
        <begin position="177"/>
        <end position="200"/>
    </location>
</feature>
<dbReference type="InterPro" id="IPR011701">
    <property type="entry name" value="MFS"/>
</dbReference>
<accession>A0ABS3XW78</accession>
<feature type="transmembrane region" description="Helical" evidence="6">
    <location>
        <begin position="220"/>
        <end position="241"/>
    </location>
</feature>
<dbReference type="Gene3D" id="1.20.1250.20">
    <property type="entry name" value="MFS general substrate transporter like domains"/>
    <property type="match status" value="1"/>
</dbReference>
<dbReference type="SUPFAM" id="SSF103473">
    <property type="entry name" value="MFS general substrate transporter"/>
    <property type="match status" value="1"/>
</dbReference>
<feature type="transmembrane region" description="Helical" evidence="6">
    <location>
        <begin position="253"/>
        <end position="274"/>
    </location>
</feature>
<feature type="transmembrane region" description="Helical" evidence="6">
    <location>
        <begin position="309"/>
        <end position="333"/>
    </location>
</feature>
<feature type="transmembrane region" description="Helical" evidence="6">
    <location>
        <begin position="60"/>
        <end position="81"/>
    </location>
</feature>
<keyword evidence="3 6" id="KW-0812">Transmembrane</keyword>
<protein>
    <submittedName>
        <fullName evidence="8">MFS transporter</fullName>
    </submittedName>
</protein>
<feature type="transmembrane region" description="Helical" evidence="6">
    <location>
        <begin position="286"/>
        <end position="303"/>
    </location>
</feature>
<evidence type="ECO:0000256" key="3">
    <source>
        <dbReference type="ARBA" id="ARBA00022692"/>
    </source>
</evidence>
<comment type="subcellular location">
    <subcellularLocation>
        <location evidence="1">Cell membrane</location>
        <topology evidence="1">Multi-pass membrane protein</topology>
    </subcellularLocation>
</comment>
<keyword evidence="5 6" id="KW-0472">Membrane</keyword>
<name>A0ABS3XW78_9ACTN</name>
<evidence type="ECO:0000256" key="1">
    <source>
        <dbReference type="ARBA" id="ARBA00004651"/>
    </source>
</evidence>
<evidence type="ECO:0000259" key="7">
    <source>
        <dbReference type="PROSITE" id="PS50850"/>
    </source>
</evidence>
<gene>
    <name evidence="8" type="ORF">JW613_12950</name>
</gene>
<evidence type="ECO:0000256" key="2">
    <source>
        <dbReference type="ARBA" id="ARBA00022475"/>
    </source>
</evidence>
<feature type="transmembrane region" description="Helical" evidence="6">
    <location>
        <begin position="88"/>
        <end position="107"/>
    </location>
</feature>